<sequence length="123" mass="13676">MDRSMIDVASGGALMDKTPATADLQYKKIRGAGQPRMVNEIGVVDNLRLENQLTELTSLVRQLAVGQYQPSIAASNCAPPFQQQQQQRVPAEGNSLSLEDLMKQFTTNNLEFQQNMNSNNMYL</sequence>
<name>A0A371GKP3_MUCPR</name>
<reference evidence="1" key="1">
    <citation type="submission" date="2018-05" db="EMBL/GenBank/DDBJ databases">
        <title>Draft genome of Mucuna pruriens seed.</title>
        <authorList>
            <person name="Nnadi N.E."/>
            <person name="Vos R."/>
            <person name="Hasami M.H."/>
            <person name="Devisetty U.K."/>
            <person name="Aguiy J.C."/>
        </authorList>
    </citation>
    <scope>NUCLEOTIDE SEQUENCE [LARGE SCALE GENOMIC DNA]</scope>
    <source>
        <strain evidence="1">JCA_2017</strain>
    </source>
</reference>
<accession>A0A371GKP3</accession>
<comment type="caution">
    <text evidence="1">The sequence shown here is derived from an EMBL/GenBank/DDBJ whole genome shotgun (WGS) entry which is preliminary data.</text>
</comment>
<protein>
    <submittedName>
        <fullName evidence="1">Uncharacterized protein</fullName>
    </submittedName>
</protein>
<dbReference type="EMBL" id="QJKJ01005193">
    <property type="protein sequence ID" value="RDX91139.1"/>
    <property type="molecule type" value="Genomic_DNA"/>
</dbReference>
<keyword evidence="2" id="KW-1185">Reference proteome</keyword>
<evidence type="ECO:0000313" key="2">
    <source>
        <dbReference type="Proteomes" id="UP000257109"/>
    </source>
</evidence>
<organism evidence="1 2">
    <name type="scientific">Mucuna pruriens</name>
    <name type="common">Velvet bean</name>
    <name type="synonym">Dolichos pruriens</name>
    <dbReference type="NCBI Taxonomy" id="157652"/>
    <lineage>
        <taxon>Eukaryota</taxon>
        <taxon>Viridiplantae</taxon>
        <taxon>Streptophyta</taxon>
        <taxon>Embryophyta</taxon>
        <taxon>Tracheophyta</taxon>
        <taxon>Spermatophyta</taxon>
        <taxon>Magnoliopsida</taxon>
        <taxon>eudicotyledons</taxon>
        <taxon>Gunneridae</taxon>
        <taxon>Pentapetalae</taxon>
        <taxon>rosids</taxon>
        <taxon>fabids</taxon>
        <taxon>Fabales</taxon>
        <taxon>Fabaceae</taxon>
        <taxon>Papilionoideae</taxon>
        <taxon>50 kb inversion clade</taxon>
        <taxon>NPAAA clade</taxon>
        <taxon>indigoferoid/millettioid clade</taxon>
        <taxon>Phaseoleae</taxon>
        <taxon>Mucuna</taxon>
    </lineage>
</organism>
<gene>
    <name evidence="1" type="ORF">CR513_26919</name>
</gene>
<dbReference type="Proteomes" id="UP000257109">
    <property type="component" value="Unassembled WGS sequence"/>
</dbReference>
<evidence type="ECO:0000313" key="1">
    <source>
        <dbReference type="EMBL" id="RDX91139.1"/>
    </source>
</evidence>
<feature type="non-terminal residue" evidence="1">
    <location>
        <position position="1"/>
    </location>
</feature>
<proteinExistence type="predicted"/>
<dbReference type="OrthoDB" id="694103at2759"/>
<dbReference type="AlphaFoldDB" id="A0A371GKP3"/>